<keyword evidence="2" id="KW-1185">Reference proteome</keyword>
<gene>
    <name evidence="1" type="ORF">BWR18_03485</name>
</gene>
<reference evidence="1 2" key="1">
    <citation type="submission" date="2017-01" db="EMBL/GenBank/DDBJ databases">
        <title>Complete genome of Tateyamaria omphalii DOK1-4 isolated from seawater in Dokdo.</title>
        <authorList>
            <person name="Kim J.H."/>
            <person name="Chi W.-J."/>
        </authorList>
    </citation>
    <scope>NUCLEOTIDE SEQUENCE [LARGE SCALE GENOMIC DNA]</scope>
    <source>
        <strain evidence="1 2">DOK1-4</strain>
    </source>
</reference>
<evidence type="ECO:0000313" key="2">
    <source>
        <dbReference type="Proteomes" id="UP000186336"/>
    </source>
</evidence>
<dbReference type="OrthoDB" id="7855311at2"/>
<name>A0A1P8MS33_9RHOB</name>
<evidence type="ECO:0008006" key="3">
    <source>
        <dbReference type="Google" id="ProtNLM"/>
    </source>
</evidence>
<dbReference type="Proteomes" id="UP000186336">
    <property type="component" value="Chromosome"/>
</dbReference>
<dbReference type="AlphaFoldDB" id="A0A1P8MS33"/>
<dbReference type="KEGG" id="tom:BWR18_03485"/>
<evidence type="ECO:0000313" key="1">
    <source>
        <dbReference type="EMBL" id="APX10858.1"/>
    </source>
</evidence>
<dbReference type="RefSeq" id="WP_076626725.1">
    <property type="nucleotide sequence ID" value="NZ_CP019312.1"/>
</dbReference>
<sequence length="212" mass="23408">MDDYEHECDTVDSEFSVDVKPDVPARPDIIAPDVRRVPSNIVAFPGNEDDGHSSPSTDPAFTTITDALDADNDLWARDVFLVCGRTSKAPETLGALSERMRSLTISDDFDPAFQLATCCDGSEVLLALDLDASSDIKDVFIQLSELRRANRPLAVLTMSRSFTRTCVIHRENSDFSDASVRLPASEYEMSMALHFAVTNAFLRASYDDDSQM</sequence>
<dbReference type="EMBL" id="CP019312">
    <property type="protein sequence ID" value="APX10858.1"/>
    <property type="molecule type" value="Genomic_DNA"/>
</dbReference>
<organism evidence="1 2">
    <name type="scientific">Tateyamaria omphalii</name>
    <dbReference type="NCBI Taxonomy" id="299262"/>
    <lineage>
        <taxon>Bacteria</taxon>
        <taxon>Pseudomonadati</taxon>
        <taxon>Pseudomonadota</taxon>
        <taxon>Alphaproteobacteria</taxon>
        <taxon>Rhodobacterales</taxon>
        <taxon>Roseobacteraceae</taxon>
        <taxon>Tateyamaria</taxon>
    </lineage>
</organism>
<accession>A0A1P8MS33</accession>
<proteinExistence type="predicted"/>
<protein>
    <recommendedName>
        <fullName evidence="3">Response regulatory domain-containing protein</fullName>
    </recommendedName>
</protein>